<keyword evidence="1" id="KW-0175">Coiled coil</keyword>
<comment type="caution">
    <text evidence="2">The sequence shown here is derived from an EMBL/GenBank/DDBJ whole genome shotgun (WGS) entry which is preliminary data.</text>
</comment>
<proteinExistence type="predicted"/>
<evidence type="ECO:0000313" key="2">
    <source>
        <dbReference type="EMBL" id="MBK1880628.1"/>
    </source>
</evidence>
<gene>
    <name evidence="2" type="ORF">JIN87_27325</name>
</gene>
<feature type="coiled-coil region" evidence="1">
    <location>
        <begin position="36"/>
        <end position="84"/>
    </location>
</feature>
<dbReference type="Proteomes" id="UP000617628">
    <property type="component" value="Unassembled WGS sequence"/>
</dbReference>
<sequence length="1062" mass="120762">MLLILRTFLIPTLLSFVLVISIQAELPSQNPVDYDLEAAKSAYQSAKRSYEQRSQEISRIQSQLSAYSKEIQKLQAQNKRLSQTNPSHPSIARNRARILKLNSEIPVLQNRLPKLEIAILPFKSDRDTAKQQLDQVKQNIEQAKDHLHYLAGDLAKVAVDYAHDRGAIDGEREGSRIGNEAGRALGEELGVYQAKQSAIEFGSQSGTQEGTSSGASEAVRLAYDTGEADAWEERGYRDGYDTHLESPDSTEQSYNDAYENGRQRAQNEAYARYLPGVNRADDYYANQALQNTPSLDLEYNVDARPWVSLAKRASKIPQLRLRAIPFENRKEPALQTFPLPGHLQLSSVHDSIAPPDLIIDFHPHLFEPRSFPFVRIPTQSLHNYFEDEYRTHYEKISRIEYEEAYAFHFEQSFHRSAENNIRIYSNPSLYRDIADEAERSAFDHYFENARAETFNRDYPGLYQQVREKAFRSPDTDSQLYQDAYQNGRYNAHLERGDQDGYQDNIRSFLATEEARGFADRDQYYKTNAVLDDIRFHLEDDNRDGVFAINEAFHLSIDLKNLGLTTQGAQQAKIRLHILEGPANRTVSDFTLPPLASQSRVSLDHVLSGLIRRNALAKQTVKIKAELIEFGRIEHSQTFRFVVDYPLELTEINHPARLFSNDENYTAARLVNPTSQSTPSDLQLRLLDSHDQTLLTHSLPALQSAGSNELSLRYLIDQQVEFTGQDLTLELTSQDIVQLRYRFPRSFVSKRYAAESDLLVFIQDHRALDLRPLKDRLASQGLNFDLFSLDQETSAPAASLFESYLEGYIVAELGRNPDSNTAGDLQSYYRQGGSLFVASPNLARNAEWTDFLPQFGLKLVNKTSTQTLKGQSFLEGTFYRNQFTANTRLSFQSPQKGVVAHPLIRSDKRRGFGVATYHAARTLHPINLNTFSLATFSLEELRPNELAFLIGELSLTDKGFDFALERFAQSGSEKQATYRANLLKTLLLETHSLAERLKDKSHKAAASENYQSRLEAFIDFAHQNADSSFLRTHLYKITSELSRKRHSSANRSELKSLSRTLKG</sequence>
<accession>A0A934VUD8</accession>
<organism evidence="2 3">
    <name type="scientific">Pelagicoccus mobilis</name>
    <dbReference type="NCBI Taxonomy" id="415221"/>
    <lineage>
        <taxon>Bacteria</taxon>
        <taxon>Pseudomonadati</taxon>
        <taxon>Verrucomicrobiota</taxon>
        <taxon>Opitutia</taxon>
        <taxon>Puniceicoccales</taxon>
        <taxon>Pelagicoccaceae</taxon>
        <taxon>Pelagicoccus</taxon>
    </lineage>
</organism>
<keyword evidence="3" id="KW-1185">Reference proteome</keyword>
<dbReference type="RefSeq" id="WP_200359797.1">
    <property type="nucleotide sequence ID" value="NZ_JAENIL010000106.1"/>
</dbReference>
<reference evidence="2" key="1">
    <citation type="submission" date="2021-01" db="EMBL/GenBank/DDBJ databases">
        <title>Modified the classification status of verrucomicrobia.</title>
        <authorList>
            <person name="Feng X."/>
        </authorList>
    </citation>
    <scope>NUCLEOTIDE SEQUENCE</scope>
    <source>
        <strain evidence="2">KCTC 13126</strain>
    </source>
</reference>
<dbReference type="AlphaFoldDB" id="A0A934VUD8"/>
<dbReference type="Gene3D" id="1.10.287.1490">
    <property type="match status" value="1"/>
</dbReference>
<evidence type="ECO:0000313" key="3">
    <source>
        <dbReference type="Proteomes" id="UP000617628"/>
    </source>
</evidence>
<evidence type="ECO:0000256" key="1">
    <source>
        <dbReference type="SAM" id="Coils"/>
    </source>
</evidence>
<name>A0A934VUD8_9BACT</name>
<protein>
    <submittedName>
        <fullName evidence="2">Uncharacterized protein</fullName>
    </submittedName>
</protein>
<dbReference type="EMBL" id="JAENIL010000106">
    <property type="protein sequence ID" value="MBK1880628.1"/>
    <property type="molecule type" value="Genomic_DNA"/>
</dbReference>